<feature type="compositionally biased region" description="Basic and acidic residues" evidence="1">
    <location>
        <begin position="681"/>
        <end position="693"/>
    </location>
</feature>
<dbReference type="RefSeq" id="XP_066077874.1">
    <property type="nucleotide sequence ID" value="XM_066221777.1"/>
</dbReference>
<feature type="compositionally biased region" description="Basic and acidic residues" evidence="1">
    <location>
        <begin position="360"/>
        <end position="390"/>
    </location>
</feature>
<accession>A0AAX4K050</accession>
<feature type="region of interest" description="Disordered" evidence="1">
    <location>
        <begin position="1"/>
        <end position="33"/>
    </location>
</feature>
<dbReference type="Proteomes" id="UP001355207">
    <property type="component" value="Chromosome 8"/>
</dbReference>
<organism evidence="2 3">
    <name type="scientific">Kwoniella dendrophila CBS 6074</name>
    <dbReference type="NCBI Taxonomy" id="1295534"/>
    <lineage>
        <taxon>Eukaryota</taxon>
        <taxon>Fungi</taxon>
        <taxon>Dikarya</taxon>
        <taxon>Basidiomycota</taxon>
        <taxon>Agaricomycotina</taxon>
        <taxon>Tremellomycetes</taxon>
        <taxon>Tremellales</taxon>
        <taxon>Cryptococcaceae</taxon>
        <taxon>Kwoniella</taxon>
    </lineage>
</organism>
<protein>
    <submittedName>
        <fullName evidence="2">Uncharacterized protein</fullName>
    </submittedName>
</protein>
<dbReference type="EMBL" id="CP144105">
    <property type="protein sequence ID" value="WWC91111.1"/>
    <property type="molecule type" value="Genomic_DNA"/>
</dbReference>
<feature type="region of interest" description="Disordered" evidence="1">
    <location>
        <begin position="297"/>
        <end position="326"/>
    </location>
</feature>
<feature type="compositionally biased region" description="Basic and acidic residues" evidence="1">
    <location>
        <begin position="172"/>
        <end position="187"/>
    </location>
</feature>
<evidence type="ECO:0000313" key="3">
    <source>
        <dbReference type="Proteomes" id="UP001355207"/>
    </source>
</evidence>
<evidence type="ECO:0000256" key="1">
    <source>
        <dbReference type="SAM" id="MobiDB-lite"/>
    </source>
</evidence>
<feature type="region of interest" description="Disordered" evidence="1">
    <location>
        <begin position="665"/>
        <end position="718"/>
    </location>
</feature>
<feature type="region of interest" description="Disordered" evidence="1">
    <location>
        <begin position="347"/>
        <end position="394"/>
    </location>
</feature>
<sequence length="718" mass="80025">MSQIVDTDPHTQKQPQAQTQISPESPPTHLSVPSSISLSIPFFSRSSTSTTNTTSSYSYSSSELQTSYSDFSNDNDNDNYDYNDHHRSQHSFNTYLNPNFRLVDPKSQSLHKSFSNTSSIRSIRPELKKMPSWNNQTWSPRSSTEFGTSQRDFIDFQRRQSDESDNSTTSDVRAHDGKDVESNDDGRRRKRTSLIKLDFSTWGRKSKNIFSSPKKNSISISSFKIKSNSIDSRFEKEGQFHSDGSNADDTFNPLQRVWARRDDELIERERRGSDWPPTRTRELTLNLSLTSIPTFIDENNDLTNTTSSEGAEQSSSSEIPFTQRVDTPLEMPFLPKLNLRKSHSSVLSPVLDGEEEVEEETKIDNTEIESNKIKQEEDNSPKPDTEKEEFFTPCFNPSSSFNKSTYPSRLGRSTVNVVSAINKETEIQRNIEESSPIFDCSIFSPRPDSKILPRAPILKALDRNDSPSLPISPLDLPSISSFSSVLFPTLDNTSKISNITETQTEIDTKVGADNSSPSSIIIPTPRRSLPDQSIESILNPSLVQMSLGRKSSLTERRPSSRTSFGLPSTVSTESPSLGVLPRRRMSVIIRPSVLPCPTPPSLLTSPKTLGNEYLPSFNSNVPLFSPCSISPTQSIFNSQTSSLALGGSISGLPIRRGRGSLKMKLPPSYLGNSNGLGLGSEKNDQEPEKEEHIPTPGTFGLESEKDKMDQVEVNPYFA</sequence>
<name>A0AAX4K050_9TREE</name>
<evidence type="ECO:0000313" key="2">
    <source>
        <dbReference type="EMBL" id="WWC91111.1"/>
    </source>
</evidence>
<dbReference type="GeneID" id="91096722"/>
<feature type="compositionally biased region" description="Polar residues" evidence="1">
    <location>
        <begin position="12"/>
        <end position="23"/>
    </location>
</feature>
<feature type="region of interest" description="Disordered" evidence="1">
    <location>
        <begin position="68"/>
        <end position="90"/>
    </location>
</feature>
<feature type="region of interest" description="Disordered" evidence="1">
    <location>
        <begin position="548"/>
        <end position="577"/>
    </location>
</feature>
<reference evidence="2 3" key="1">
    <citation type="submission" date="2024-01" db="EMBL/GenBank/DDBJ databases">
        <title>Comparative genomics of Cryptococcus and Kwoniella reveals pathogenesis evolution and contrasting modes of karyotype evolution via chromosome fusion or intercentromeric recombination.</title>
        <authorList>
            <person name="Coelho M.A."/>
            <person name="David-Palma M."/>
            <person name="Shea T."/>
            <person name="Bowers K."/>
            <person name="McGinley-Smith S."/>
            <person name="Mohammad A.W."/>
            <person name="Gnirke A."/>
            <person name="Yurkov A.M."/>
            <person name="Nowrousian M."/>
            <person name="Sun S."/>
            <person name="Cuomo C.A."/>
            <person name="Heitman J."/>
        </authorList>
    </citation>
    <scope>NUCLEOTIDE SEQUENCE [LARGE SCALE GENOMIC DNA]</scope>
    <source>
        <strain evidence="2 3">CBS 6074</strain>
    </source>
</reference>
<feature type="compositionally biased region" description="Polar residues" evidence="1">
    <location>
        <begin position="560"/>
        <end position="575"/>
    </location>
</feature>
<keyword evidence="3" id="KW-1185">Reference proteome</keyword>
<feature type="region of interest" description="Disordered" evidence="1">
    <location>
        <begin position="508"/>
        <end position="527"/>
    </location>
</feature>
<dbReference type="AlphaFoldDB" id="A0AAX4K050"/>
<gene>
    <name evidence="2" type="ORF">L201_006052</name>
</gene>
<proteinExistence type="predicted"/>
<feature type="region of interest" description="Disordered" evidence="1">
    <location>
        <begin position="157"/>
        <end position="187"/>
    </location>
</feature>
<feature type="compositionally biased region" description="Low complexity" evidence="1">
    <location>
        <begin position="515"/>
        <end position="527"/>
    </location>
</feature>
<feature type="compositionally biased region" description="Low complexity" evidence="1">
    <location>
        <begin position="307"/>
        <end position="318"/>
    </location>
</feature>